<protein>
    <recommendedName>
        <fullName evidence="4">PH domain-containing protein</fullName>
    </recommendedName>
</protein>
<sequence length="1070" mass="121107">MTESKKQYKSQSPSNPPPKEKSNEKKEVLEGDLNEKLVDRFNKRNIYINTGFVKRESSGNAHLVHISKDLNVVSPKIDPKKNINVVESDLTSKEKGFNNLLSKNIENNVQYKAVTNIQSILSEFDTKKTVLVGNNSNKGCNCVKNYIGDNKSNYSNEELKQIIKLSRANLNVVKDFRKDAPVSRLPIMYKDDVEALLSRKPNSVRNFVNSLNKQLGNYTDYKYRGESRDMCNVDVNTRNNGSYSGCTCIKLDESNFAGKFQNSGVRGDYDESREYSNLDKYSPQSLNLTLNINGGEFGHNFNRSNNNSLVDGGCNGNRDDDDKQFGSREVQEDEMMTYRSNTFGSFARRSPMSNCAKSLSDLCGSVTSDFLYNRNPFYHEGSAGNYMSRGPNEFNYVAGDNRSWDYRSQDVDGYNYRIDDAENWNYRTDRVMSIATNESEGYGGLAMDGGYYNFSSYFNRNFNNGYEGSCYAEVSDGEVYKNAKLTCRTTLTGVNSDEYEEHYCTVNSDHNGKGGEERADSVSKNRKLGDLIFSKRFLQSFNTLPEGVNLVIDTPTSQMSNETHLNTSGALESTSRLDIVTSRRMERQSVLEGSGVGSSVVGGPTRLKIARNSRVDRRVMRNEKVVVNSVNLIKSGWVWVQSSRTKNWVPKFVVLFYDSEKTQYTSFPFFTSMSNGATVNTTNRKGNNNYNTRTNFNTVSNNNNNVAGKKTNYNRYFVGDVGTSDGFWRIYQLYTQINPRLHLNTSNFINLASSGRASVDDMNKLIEDNSAVYLCILNHEPDNYYETIKNGNYLQLYTVDTSVAPFLRTFNSCWLSRLLSRRINANLELIIISLTDNYEFCFVPLCAAKLNTTVSFTYEMELANKNKINDEYDGWMFKLWEYSLRSIDYQVSNNTGVSGSFTVMFNSKVNGVNCERNGIDSQTSFQSGNQGVCGTNKSVDTADNGVFSAFNNTCFNSNSNTSNEIAVTNDANVNGGDKTFLTRCYEYISSFFFSSSANKMQTDDPKKDPSNFRTHIIKSINSNKPSDLDHYSKDDKSDNLPSPKNFINWIDKYGFDDLSIKMNMYTLIKR</sequence>
<proteinExistence type="predicted"/>
<accession>A0A976QVG4</accession>
<gene>
    <name evidence="2" type="ORF">MACJ_002384</name>
</gene>
<evidence type="ECO:0000256" key="1">
    <source>
        <dbReference type="SAM" id="MobiDB-lite"/>
    </source>
</evidence>
<dbReference type="EMBL" id="CP056066">
    <property type="protein sequence ID" value="UKJ89137.1"/>
    <property type="molecule type" value="Genomic_DNA"/>
</dbReference>
<dbReference type="Proteomes" id="UP000244803">
    <property type="component" value="Chromosome 3"/>
</dbReference>
<dbReference type="AlphaFoldDB" id="A0A976QVG4"/>
<evidence type="ECO:0000313" key="3">
    <source>
        <dbReference type="Proteomes" id="UP000244803"/>
    </source>
</evidence>
<reference evidence="2" key="1">
    <citation type="submission" date="2022-07" db="EMBL/GenBank/DDBJ databases">
        <title>Evaluation of T. orientalis genome assembly methods using nanopore sequencing and analysis of variation between genomes.</title>
        <authorList>
            <person name="Yam J."/>
            <person name="Micallef M.L."/>
            <person name="Liu M."/>
            <person name="Djordjevic S.P."/>
            <person name="Bogema D.R."/>
            <person name="Jenkins C."/>
        </authorList>
    </citation>
    <scope>NUCLEOTIDE SEQUENCE</scope>
    <source>
        <strain evidence="2">Fish Creek</strain>
    </source>
</reference>
<evidence type="ECO:0008006" key="4">
    <source>
        <dbReference type="Google" id="ProtNLM"/>
    </source>
</evidence>
<evidence type="ECO:0000313" key="2">
    <source>
        <dbReference type="EMBL" id="UKJ89137.1"/>
    </source>
</evidence>
<organism evidence="2 3">
    <name type="scientific">Theileria orientalis</name>
    <dbReference type="NCBI Taxonomy" id="68886"/>
    <lineage>
        <taxon>Eukaryota</taxon>
        <taxon>Sar</taxon>
        <taxon>Alveolata</taxon>
        <taxon>Apicomplexa</taxon>
        <taxon>Aconoidasida</taxon>
        <taxon>Piroplasmida</taxon>
        <taxon>Theileriidae</taxon>
        <taxon>Theileria</taxon>
    </lineage>
</organism>
<dbReference type="OrthoDB" id="364960at2759"/>
<feature type="compositionally biased region" description="Basic and acidic residues" evidence="1">
    <location>
        <begin position="18"/>
        <end position="30"/>
    </location>
</feature>
<name>A0A976QVG4_THEOR</name>
<feature type="region of interest" description="Disordered" evidence="1">
    <location>
        <begin position="1"/>
        <end position="30"/>
    </location>
</feature>